<organism evidence="1 2">
    <name type="scientific">Mycena rosella</name>
    <name type="common">Pink bonnet</name>
    <name type="synonym">Agaricus rosellus</name>
    <dbReference type="NCBI Taxonomy" id="1033263"/>
    <lineage>
        <taxon>Eukaryota</taxon>
        <taxon>Fungi</taxon>
        <taxon>Dikarya</taxon>
        <taxon>Basidiomycota</taxon>
        <taxon>Agaricomycotina</taxon>
        <taxon>Agaricomycetes</taxon>
        <taxon>Agaricomycetidae</taxon>
        <taxon>Agaricales</taxon>
        <taxon>Marasmiineae</taxon>
        <taxon>Mycenaceae</taxon>
        <taxon>Mycena</taxon>
    </lineage>
</organism>
<dbReference type="AlphaFoldDB" id="A0AAD7CNB2"/>
<evidence type="ECO:0000313" key="1">
    <source>
        <dbReference type="EMBL" id="KAJ7654765.1"/>
    </source>
</evidence>
<proteinExistence type="predicted"/>
<evidence type="ECO:0000313" key="2">
    <source>
        <dbReference type="Proteomes" id="UP001221757"/>
    </source>
</evidence>
<name>A0AAD7CNB2_MYCRO</name>
<comment type="caution">
    <text evidence="1">The sequence shown here is derived from an EMBL/GenBank/DDBJ whole genome shotgun (WGS) entry which is preliminary data.</text>
</comment>
<reference evidence="1" key="1">
    <citation type="submission" date="2023-03" db="EMBL/GenBank/DDBJ databases">
        <title>Massive genome expansion in bonnet fungi (Mycena s.s.) driven by repeated elements and novel gene families across ecological guilds.</title>
        <authorList>
            <consortium name="Lawrence Berkeley National Laboratory"/>
            <person name="Harder C.B."/>
            <person name="Miyauchi S."/>
            <person name="Viragh M."/>
            <person name="Kuo A."/>
            <person name="Thoen E."/>
            <person name="Andreopoulos B."/>
            <person name="Lu D."/>
            <person name="Skrede I."/>
            <person name="Drula E."/>
            <person name="Henrissat B."/>
            <person name="Morin E."/>
            <person name="Kohler A."/>
            <person name="Barry K."/>
            <person name="LaButti K."/>
            <person name="Morin E."/>
            <person name="Salamov A."/>
            <person name="Lipzen A."/>
            <person name="Mereny Z."/>
            <person name="Hegedus B."/>
            <person name="Baldrian P."/>
            <person name="Stursova M."/>
            <person name="Weitz H."/>
            <person name="Taylor A."/>
            <person name="Grigoriev I.V."/>
            <person name="Nagy L.G."/>
            <person name="Martin F."/>
            <person name="Kauserud H."/>
        </authorList>
    </citation>
    <scope>NUCLEOTIDE SEQUENCE</scope>
    <source>
        <strain evidence="1">CBHHK067</strain>
    </source>
</reference>
<dbReference type="Proteomes" id="UP001221757">
    <property type="component" value="Unassembled WGS sequence"/>
</dbReference>
<gene>
    <name evidence="1" type="ORF">B0H17DRAFT_1146699</name>
</gene>
<sequence length="258" mass="29777">MPLSDRRVLKEKNRCWRVKMPGTARKKFEQEWVESGLIFAANGLQMRPIWLEQHETRGEEKLTVFKRRWGKIARMCPDKNWGIWDASAKPGVHSASSEGLYLHSTTIQLWSAMFNYAVVWPTMPDYATMVLESKSGSGVPAAFRGPEQDFLGLLRIIFSIRISRFLVIYYKKKTNQERDGPALIRTGNFLLIRNPNINKERALMHLSDYEVALCRASILAFLLRDQKYGAAEDDVIKSRNEEAVYKFLNLTVFGLNKK</sequence>
<accession>A0AAD7CNB2</accession>
<keyword evidence="2" id="KW-1185">Reference proteome</keyword>
<protein>
    <submittedName>
        <fullName evidence="1">Uncharacterized protein</fullName>
    </submittedName>
</protein>
<dbReference type="EMBL" id="JARKIE010000319">
    <property type="protein sequence ID" value="KAJ7654765.1"/>
    <property type="molecule type" value="Genomic_DNA"/>
</dbReference>